<dbReference type="Proteomes" id="UP000184073">
    <property type="component" value="Unassembled WGS sequence"/>
</dbReference>
<dbReference type="EMBL" id="KV878140">
    <property type="protein sequence ID" value="OJJ08681.1"/>
    <property type="molecule type" value="Genomic_DNA"/>
</dbReference>
<feature type="domain" description="J" evidence="2">
    <location>
        <begin position="75"/>
        <end position="139"/>
    </location>
</feature>
<evidence type="ECO:0000256" key="1">
    <source>
        <dbReference type="SAM" id="Phobius"/>
    </source>
</evidence>
<dbReference type="PRINTS" id="PR00625">
    <property type="entry name" value="JDOMAIN"/>
</dbReference>
<dbReference type="SMART" id="SM00271">
    <property type="entry name" value="DnaJ"/>
    <property type="match status" value="1"/>
</dbReference>
<keyword evidence="1" id="KW-1133">Transmembrane helix</keyword>
<gene>
    <name evidence="3" type="ORF">ASPVEDRAFT_47835</name>
</gene>
<evidence type="ECO:0000313" key="3">
    <source>
        <dbReference type="EMBL" id="OJJ08681.1"/>
    </source>
</evidence>
<dbReference type="InterPro" id="IPR001623">
    <property type="entry name" value="DnaJ_domain"/>
</dbReference>
<evidence type="ECO:0000313" key="4">
    <source>
        <dbReference type="Proteomes" id="UP000184073"/>
    </source>
</evidence>
<proteinExistence type="predicted"/>
<dbReference type="AlphaFoldDB" id="A0A1L9Q4N0"/>
<feature type="transmembrane region" description="Helical" evidence="1">
    <location>
        <begin position="163"/>
        <end position="181"/>
    </location>
</feature>
<dbReference type="InterPro" id="IPR036869">
    <property type="entry name" value="J_dom_sf"/>
</dbReference>
<keyword evidence="4" id="KW-1185">Reference proteome</keyword>
<dbReference type="InterPro" id="IPR050817">
    <property type="entry name" value="DjlA_DnaK_co-chaperone"/>
</dbReference>
<dbReference type="VEuPathDB" id="FungiDB:ASPVEDRAFT_47835"/>
<dbReference type="SUPFAM" id="SSF46565">
    <property type="entry name" value="Chaperone J-domain"/>
    <property type="match status" value="1"/>
</dbReference>
<evidence type="ECO:0000259" key="2">
    <source>
        <dbReference type="PROSITE" id="PS50076"/>
    </source>
</evidence>
<organism evidence="3 4">
    <name type="scientific">Aspergillus versicolor CBS 583.65</name>
    <dbReference type="NCBI Taxonomy" id="1036611"/>
    <lineage>
        <taxon>Eukaryota</taxon>
        <taxon>Fungi</taxon>
        <taxon>Dikarya</taxon>
        <taxon>Ascomycota</taxon>
        <taxon>Pezizomycotina</taxon>
        <taxon>Eurotiomycetes</taxon>
        <taxon>Eurotiomycetidae</taxon>
        <taxon>Eurotiales</taxon>
        <taxon>Aspergillaceae</taxon>
        <taxon>Aspergillus</taxon>
        <taxon>Aspergillus subgen. Nidulantes</taxon>
    </lineage>
</organism>
<dbReference type="Gene3D" id="1.10.287.110">
    <property type="entry name" value="DnaJ domain"/>
    <property type="match status" value="1"/>
</dbReference>
<dbReference type="OrthoDB" id="436519at2759"/>
<dbReference type="GeneID" id="63729385"/>
<sequence length="335" mass="38051">MSILSLIGWYTLPKYATNTVLYVYYGITIRAGDPKPQPGSPRYARDRRRVFIAIVIAYLLYNLYESYQKIQNAGNFYEVLGVSPLSDERTIKTRFRRLAAQHHPDKLEAGSSGDVFMYLKLAQDTLTSPVKRYAYNMWGPRINEWGNIDTAHGYFVAGLMKTIPTYVMSFLGLLLLNYTWWSDWGRYWRFFAFAALFSLNLSLISHQGPVFITSTFFLLPWQIMTMAETISVSLHIFISQIAPPEPKDTGAGERLHPQTTQRLAQLLHLSRATDTEATRLLQLGFAPFQGDKDSVATLRKGMKEGLVLSSVRGSSGVQQAVRQVAERKNQEKKDG</sequence>
<feature type="transmembrane region" description="Helical" evidence="1">
    <location>
        <begin position="187"/>
        <end position="204"/>
    </location>
</feature>
<accession>A0A1L9Q4N0</accession>
<dbReference type="STRING" id="1036611.A0A1L9Q4N0"/>
<dbReference type="CDD" id="cd06257">
    <property type="entry name" value="DnaJ"/>
    <property type="match status" value="1"/>
</dbReference>
<keyword evidence="1" id="KW-0472">Membrane</keyword>
<dbReference type="PANTHER" id="PTHR24074">
    <property type="entry name" value="CO-CHAPERONE PROTEIN DJLA"/>
    <property type="match status" value="1"/>
</dbReference>
<protein>
    <recommendedName>
        <fullName evidence="2">J domain-containing protein</fullName>
    </recommendedName>
</protein>
<name>A0A1L9Q4N0_ASPVE</name>
<feature type="transmembrane region" description="Helical" evidence="1">
    <location>
        <begin position="48"/>
        <end position="64"/>
    </location>
</feature>
<reference evidence="4" key="1">
    <citation type="journal article" date="2017" name="Genome Biol.">
        <title>Comparative genomics reveals high biological diversity and specific adaptations in the industrially and medically important fungal genus Aspergillus.</title>
        <authorList>
            <person name="de Vries R.P."/>
            <person name="Riley R."/>
            <person name="Wiebenga A."/>
            <person name="Aguilar-Osorio G."/>
            <person name="Amillis S."/>
            <person name="Uchima C.A."/>
            <person name="Anderluh G."/>
            <person name="Asadollahi M."/>
            <person name="Askin M."/>
            <person name="Barry K."/>
            <person name="Battaglia E."/>
            <person name="Bayram O."/>
            <person name="Benocci T."/>
            <person name="Braus-Stromeyer S.A."/>
            <person name="Caldana C."/>
            <person name="Canovas D."/>
            <person name="Cerqueira G.C."/>
            <person name="Chen F."/>
            <person name="Chen W."/>
            <person name="Choi C."/>
            <person name="Clum A."/>
            <person name="Dos Santos R.A."/>
            <person name="Damasio A.R."/>
            <person name="Diallinas G."/>
            <person name="Emri T."/>
            <person name="Fekete E."/>
            <person name="Flipphi M."/>
            <person name="Freyberg S."/>
            <person name="Gallo A."/>
            <person name="Gournas C."/>
            <person name="Habgood R."/>
            <person name="Hainaut M."/>
            <person name="Harispe M.L."/>
            <person name="Henrissat B."/>
            <person name="Hilden K.S."/>
            <person name="Hope R."/>
            <person name="Hossain A."/>
            <person name="Karabika E."/>
            <person name="Karaffa L."/>
            <person name="Karanyi Z."/>
            <person name="Krasevec N."/>
            <person name="Kuo A."/>
            <person name="Kusch H."/>
            <person name="LaButti K."/>
            <person name="Lagendijk E.L."/>
            <person name="Lapidus A."/>
            <person name="Levasseur A."/>
            <person name="Lindquist E."/>
            <person name="Lipzen A."/>
            <person name="Logrieco A.F."/>
            <person name="MacCabe A."/>
            <person name="Maekelae M.R."/>
            <person name="Malavazi I."/>
            <person name="Melin P."/>
            <person name="Meyer V."/>
            <person name="Mielnichuk N."/>
            <person name="Miskei M."/>
            <person name="Molnar A.P."/>
            <person name="Mule G."/>
            <person name="Ngan C.Y."/>
            <person name="Orejas M."/>
            <person name="Orosz E."/>
            <person name="Ouedraogo J.P."/>
            <person name="Overkamp K.M."/>
            <person name="Park H.-S."/>
            <person name="Perrone G."/>
            <person name="Piumi F."/>
            <person name="Punt P.J."/>
            <person name="Ram A.F."/>
            <person name="Ramon A."/>
            <person name="Rauscher S."/>
            <person name="Record E."/>
            <person name="Riano-Pachon D.M."/>
            <person name="Robert V."/>
            <person name="Roehrig J."/>
            <person name="Ruller R."/>
            <person name="Salamov A."/>
            <person name="Salih N.S."/>
            <person name="Samson R.A."/>
            <person name="Sandor E."/>
            <person name="Sanguinetti M."/>
            <person name="Schuetze T."/>
            <person name="Sepcic K."/>
            <person name="Shelest E."/>
            <person name="Sherlock G."/>
            <person name="Sophianopoulou V."/>
            <person name="Squina F.M."/>
            <person name="Sun H."/>
            <person name="Susca A."/>
            <person name="Todd R.B."/>
            <person name="Tsang A."/>
            <person name="Unkles S.E."/>
            <person name="van de Wiele N."/>
            <person name="van Rossen-Uffink D."/>
            <person name="Oliveira J.V."/>
            <person name="Vesth T.C."/>
            <person name="Visser J."/>
            <person name="Yu J.-H."/>
            <person name="Zhou M."/>
            <person name="Andersen M.R."/>
            <person name="Archer D.B."/>
            <person name="Baker S.E."/>
            <person name="Benoit I."/>
            <person name="Brakhage A.A."/>
            <person name="Braus G.H."/>
            <person name="Fischer R."/>
            <person name="Frisvad J.C."/>
            <person name="Goldman G.H."/>
            <person name="Houbraken J."/>
            <person name="Oakley B."/>
            <person name="Pocsi I."/>
            <person name="Scazzocchio C."/>
            <person name="Seiboth B."/>
            <person name="vanKuyk P.A."/>
            <person name="Wortman J."/>
            <person name="Dyer P.S."/>
            <person name="Grigoriev I.V."/>
        </authorList>
    </citation>
    <scope>NUCLEOTIDE SEQUENCE [LARGE SCALE GENOMIC DNA]</scope>
    <source>
        <strain evidence="4">CBS 583.65</strain>
    </source>
</reference>
<dbReference type="PROSITE" id="PS50076">
    <property type="entry name" value="DNAJ_2"/>
    <property type="match status" value="1"/>
</dbReference>
<dbReference type="RefSeq" id="XP_040674443.1">
    <property type="nucleotide sequence ID" value="XM_040813874.1"/>
</dbReference>
<keyword evidence="1" id="KW-0812">Transmembrane</keyword>
<dbReference type="Pfam" id="PF00226">
    <property type="entry name" value="DnaJ"/>
    <property type="match status" value="1"/>
</dbReference>